<evidence type="ECO:0000313" key="6">
    <source>
        <dbReference type="Proteomes" id="UP000448292"/>
    </source>
</evidence>
<feature type="domain" description="4Fe-4S ferredoxin-type" evidence="4">
    <location>
        <begin position="305"/>
        <end position="337"/>
    </location>
</feature>
<dbReference type="InterPro" id="IPR017896">
    <property type="entry name" value="4Fe4S_Fe-S-bd"/>
</dbReference>
<evidence type="ECO:0000313" key="5">
    <source>
        <dbReference type="EMBL" id="TVM19834.1"/>
    </source>
</evidence>
<dbReference type="OrthoDB" id="9795302at2"/>
<dbReference type="PROSITE" id="PS00198">
    <property type="entry name" value="4FE4S_FER_1"/>
    <property type="match status" value="1"/>
</dbReference>
<dbReference type="PROSITE" id="PS51379">
    <property type="entry name" value="4FE4S_FER_2"/>
    <property type="match status" value="2"/>
</dbReference>
<keyword evidence="6" id="KW-1185">Reference proteome</keyword>
<dbReference type="InterPro" id="IPR017900">
    <property type="entry name" value="4Fe4S_Fe_S_CS"/>
</dbReference>
<evidence type="ECO:0000256" key="2">
    <source>
        <dbReference type="ARBA" id="ARBA00023004"/>
    </source>
</evidence>
<evidence type="ECO:0000256" key="3">
    <source>
        <dbReference type="ARBA" id="ARBA00023014"/>
    </source>
</evidence>
<dbReference type="PANTHER" id="PTHR40447:SF1">
    <property type="entry name" value="ANAEROBIC SULFITE REDUCTASE SUBUNIT A"/>
    <property type="match status" value="1"/>
</dbReference>
<keyword evidence="3" id="KW-0411">Iron-sulfur</keyword>
<dbReference type="RefSeq" id="WP_144301295.1">
    <property type="nucleotide sequence ID" value="NZ_QMIE01000001.1"/>
</dbReference>
<keyword evidence="2" id="KW-0408">Iron</keyword>
<reference evidence="5 6" key="1">
    <citation type="submission" date="2018-06" db="EMBL/GenBank/DDBJ databases">
        <title>Complete genome of Desulfovibrio indonesiensis P37SLT.</title>
        <authorList>
            <person name="Crispim J.S."/>
            <person name="Vidigal P.M.P."/>
            <person name="Silva L.C.F."/>
            <person name="Laguardia C.N."/>
            <person name="Araujo L.C."/>
            <person name="Dias R.S."/>
            <person name="Sousa M.P."/>
            <person name="Paula S.O."/>
            <person name="Silva C."/>
        </authorList>
    </citation>
    <scope>NUCLEOTIDE SEQUENCE [LARGE SCALE GENOMIC DNA]</scope>
    <source>
        <strain evidence="5 6">P37SLT</strain>
    </source>
</reference>
<dbReference type="SUPFAM" id="SSF46548">
    <property type="entry name" value="alpha-helical ferredoxin"/>
    <property type="match status" value="1"/>
</dbReference>
<keyword evidence="1" id="KW-0479">Metal-binding</keyword>
<dbReference type="GO" id="GO:0046872">
    <property type="term" value="F:metal ion binding"/>
    <property type="evidence" value="ECO:0007669"/>
    <property type="project" value="UniProtKB-KW"/>
</dbReference>
<accession>A0A7M3MJ65</accession>
<feature type="domain" description="4Fe-4S ferredoxin-type" evidence="4">
    <location>
        <begin position="227"/>
        <end position="258"/>
    </location>
</feature>
<dbReference type="Proteomes" id="UP000448292">
    <property type="component" value="Unassembled WGS sequence"/>
</dbReference>
<dbReference type="EMBL" id="QMIE01000001">
    <property type="protein sequence ID" value="TVM19834.1"/>
    <property type="molecule type" value="Genomic_DNA"/>
</dbReference>
<sequence length="349" mass="40196">MTAYTVSMEHIPGLLEKWAGELDVHVPEQDPDGFYNFIAWTPETEIAWDYDLAYNSLKRFFLPPKEDTLSFDMETMRAEPVVDAPKQLLFGVHPYDLRAINQLDQLLEMGEPDVNYLARRQNTVIFALEPSRVAPTSFWASMGYDRVDLGYDLYWTRISPSSFYVEVGSTAGEELLLAAGALPQATGMEREAAKRERLRVRARSIKQGGLKYPWQETPRLLDKSWESPIWRNNSKYCLSCGSCVTVCPTCYCFDVREEVDVDLKKGKRFREWDGCMLPSFALVAGDHNFREHAMERYRHRYFRKGKYIYDKIGELGCVGCGRCVRACTSRIANPKAVYNELWEATYDEA</sequence>
<dbReference type="AlphaFoldDB" id="A0A7M3MJ65"/>
<name>A0A7M3MJ65_9BACT</name>
<gene>
    <name evidence="5" type="ORF">DPQ33_00940</name>
</gene>
<evidence type="ECO:0000259" key="4">
    <source>
        <dbReference type="PROSITE" id="PS51379"/>
    </source>
</evidence>
<dbReference type="Pfam" id="PF17179">
    <property type="entry name" value="Fer4_22"/>
    <property type="match status" value="1"/>
</dbReference>
<organism evidence="5 6">
    <name type="scientific">Oceanidesulfovibrio indonesiensis</name>
    <dbReference type="NCBI Taxonomy" id="54767"/>
    <lineage>
        <taxon>Bacteria</taxon>
        <taxon>Pseudomonadati</taxon>
        <taxon>Thermodesulfobacteriota</taxon>
        <taxon>Desulfovibrionia</taxon>
        <taxon>Desulfovibrionales</taxon>
        <taxon>Desulfovibrionaceae</taxon>
        <taxon>Oceanidesulfovibrio</taxon>
    </lineage>
</organism>
<evidence type="ECO:0000256" key="1">
    <source>
        <dbReference type="ARBA" id="ARBA00022723"/>
    </source>
</evidence>
<proteinExistence type="predicted"/>
<dbReference type="PANTHER" id="PTHR40447">
    <property type="entry name" value="ANAEROBIC SULFITE REDUCTASE SUBUNIT A"/>
    <property type="match status" value="1"/>
</dbReference>
<comment type="caution">
    <text evidence="5">The sequence shown here is derived from an EMBL/GenBank/DDBJ whole genome shotgun (WGS) entry which is preliminary data.</text>
</comment>
<dbReference type="GO" id="GO:0051536">
    <property type="term" value="F:iron-sulfur cluster binding"/>
    <property type="evidence" value="ECO:0007669"/>
    <property type="project" value="UniProtKB-KW"/>
</dbReference>
<protein>
    <recommendedName>
        <fullName evidence="4">4Fe-4S ferredoxin-type domain-containing protein</fullName>
    </recommendedName>
</protein>